<accession>A0A126T2M4</accession>
<dbReference type="KEGG" id="mdn:JT25_005575"/>
<dbReference type="OrthoDB" id="9987339at2"/>
<reference evidence="2 3" key="1">
    <citation type="journal article" date="2015" name="Environ. Microbiol.">
        <title>Methane oxidation coupled to nitrate reduction under hypoxia by the Gammaproteobacterium Methylomonas denitrificans, sp. nov. type strain FJG1.</title>
        <authorList>
            <person name="Kits K.D."/>
            <person name="Klotz M.G."/>
            <person name="Stein L.Y."/>
        </authorList>
    </citation>
    <scope>NUCLEOTIDE SEQUENCE [LARGE SCALE GENOMIC DNA]</scope>
    <source>
        <strain evidence="2 3">FJG1</strain>
    </source>
</reference>
<proteinExistence type="predicted"/>
<evidence type="ECO:0000313" key="3">
    <source>
        <dbReference type="Proteomes" id="UP000030512"/>
    </source>
</evidence>
<feature type="compositionally biased region" description="Basic and acidic residues" evidence="1">
    <location>
        <begin position="613"/>
        <end position="638"/>
    </location>
</feature>
<dbReference type="RefSeq" id="WP_062327889.1">
    <property type="nucleotide sequence ID" value="NZ_CP014476.1"/>
</dbReference>
<evidence type="ECO:0000313" key="2">
    <source>
        <dbReference type="EMBL" id="AMK75964.1"/>
    </source>
</evidence>
<feature type="region of interest" description="Disordered" evidence="1">
    <location>
        <begin position="605"/>
        <end position="657"/>
    </location>
</feature>
<dbReference type="STRING" id="1538553.JT25_005575"/>
<protein>
    <recommendedName>
        <fullName evidence="4">DUF927 domain-containing protein</fullName>
    </recommendedName>
</protein>
<feature type="compositionally biased region" description="Basic residues" evidence="1">
    <location>
        <begin position="639"/>
        <end position="657"/>
    </location>
</feature>
<dbReference type="AlphaFoldDB" id="A0A126T2M4"/>
<gene>
    <name evidence="2" type="ORF">JT25_005575</name>
</gene>
<evidence type="ECO:0008006" key="4">
    <source>
        <dbReference type="Google" id="ProtNLM"/>
    </source>
</evidence>
<name>A0A126T2M4_9GAMM</name>
<dbReference type="EMBL" id="CP014476">
    <property type="protein sequence ID" value="AMK75964.1"/>
    <property type="molecule type" value="Genomic_DNA"/>
</dbReference>
<organism evidence="2 3">
    <name type="scientific">Methylomonas denitrificans</name>
    <dbReference type="NCBI Taxonomy" id="1538553"/>
    <lineage>
        <taxon>Bacteria</taxon>
        <taxon>Pseudomonadati</taxon>
        <taxon>Pseudomonadota</taxon>
        <taxon>Gammaproteobacteria</taxon>
        <taxon>Methylococcales</taxon>
        <taxon>Methylococcaceae</taxon>
        <taxon>Methylomonas</taxon>
    </lineage>
</organism>
<sequence length="657" mass="74944">MNERYRYKKENNCFFVIDREKQNEKKLLCNFVAEILEEEERLLDNGNTQVRYKIKGQTKKGEPLGLIDITSNEFEQGKWFSKYWGRKAELNDLDQPKSKVLKHIQCAISKYSKNAESTHTSYLQTGFQKTKSDEYCFLFENGAVTSEGIVNTVSCTLPKRMQFYHLPETFASTDQTTEAIKAVFNLLDFSKTNPCLGLLLSTAAIRAVVSVWLPVEEYVFLVGPKHTFKTSTVKIVQSFFGSWDINKSLLSWESTSAALESFAIKSRNGVLCVDDFVYPDVSNRRNEFTVKAEQFLRSVANRSPRERANNHGHALDSDLQLNCLVVSTGEHPPRNVNESLHQRGVYFPVKLGDIDTDTLSKAQNLANQGIFAQALIAFIQYLLGDFEKNKSRAEKWFKRQTEVNKRQYNLSDRDASHMASFGVAWTFFRKFAESTEVITHAESAYYKKQVNSDFGALMTKQTKIYSTDIGVLFIKGLRKAMKEGRAHVTDAVSGMQPTGVDPAKVGWQSNKRNGLWVGWRRPKQRDIFICGNIDIDELIALLPEHDRPLFSNGPKRFWKDLKMHKILICKETGRNSSRAKIPAAQYGEEIRYHVSMKVFDNSSTADSALSAKPNEDKSEQTSKKSEANKVDKSNEALRRSKPRQKKKIAALKPIKRF</sequence>
<keyword evidence="3" id="KW-1185">Reference proteome</keyword>
<evidence type="ECO:0000256" key="1">
    <source>
        <dbReference type="SAM" id="MobiDB-lite"/>
    </source>
</evidence>
<dbReference type="Proteomes" id="UP000030512">
    <property type="component" value="Chromosome"/>
</dbReference>